<dbReference type="PIRSF" id="PIRSF001549">
    <property type="entry name" value="His-tRNA_synth"/>
    <property type="match status" value="1"/>
</dbReference>
<evidence type="ECO:0000256" key="1">
    <source>
        <dbReference type="ARBA" id="ARBA00004496"/>
    </source>
</evidence>
<dbReference type="FunFam" id="3.30.930.10:FF:000005">
    <property type="entry name" value="Histidine--tRNA ligase"/>
    <property type="match status" value="1"/>
</dbReference>
<dbReference type="HOGENOM" id="CLU_025113_1_1_3"/>
<comment type="subcellular location">
    <subcellularLocation>
        <location evidence="1 11">Cytoplasm</location>
    </subcellularLocation>
</comment>
<keyword evidence="4 11" id="KW-0963">Cytoplasm</keyword>
<comment type="subunit">
    <text evidence="3 11">Homodimer.</text>
</comment>
<evidence type="ECO:0000313" key="15">
    <source>
        <dbReference type="Proteomes" id="UP000001405"/>
    </source>
</evidence>
<dbReference type="HAMAP" id="MF_00127">
    <property type="entry name" value="His_tRNA_synth"/>
    <property type="match status" value="1"/>
</dbReference>
<dbReference type="InterPro" id="IPR004154">
    <property type="entry name" value="Anticodon-bd"/>
</dbReference>
<organism evidence="15">
    <name type="scientific">Atelocyanobacterium thalassa (isolate ALOHA)</name>
    <dbReference type="NCBI Taxonomy" id="1453429"/>
    <lineage>
        <taxon>Bacteria</taxon>
        <taxon>Bacillati</taxon>
        <taxon>Cyanobacteriota</taxon>
        <taxon>Cyanophyceae</taxon>
        <taxon>Oscillatoriophycideae</taxon>
        <taxon>Chroococcales</taxon>
        <taxon>Aphanothecaceae</taxon>
        <taxon>Candidatus Atelocyanobacterium</taxon>
        <taxon>Candidatus Atelocyanobacterium thalassae</taxon>
    </lineage>
</organism>
<dbReference type="PATRIC" id="fig|713887.8.peg.812"/>
<dbReference type="KEGG" id="cyu:UCYN_08730"/>
<dbReference type="SUPFAM" id="SSF55681">
    <property type="entry name" value="Class II aaRS and biotin synthetases"/>
    <property type="match status" value="1"/>
</dbReference>
<name>D3EQ07_ATETH</name>
<accession>D3EQ07</accession>
<keyword evidence="7 11" id="KW-0067">ATP-binding</keyword>
<reference evidence="14 15" key="1">
    <citation type="journal article" date="2010" name="Nature">
        <title>Metabolic streamlining in an open-ocean nitrogen-fixing cyanobacterium.</title>
        <authorList>
            <person name="Tripp H.J."/>
            <person name="Bench S.R."/>
            <person name="Turk K.A."/>
            <person name="Foster R.A."/>
            <person name="Desany B.A."/>
            <person name="Niazi F."/>
            <person name="Affourtit J.P."/>
            <person name="Zehr J.P."/>
        </authorList>
    </citation>
    <scope>NUCLEOTIDE SEQUENCE [LARGE SCALE GENOMIC DNA]</scope>
    <source>
        <strain evidence="15">ALOHA</strain>
    </source>
</reference>
<dbReference type="InterPro" id="IPR045864">
    <property type="entry name" value="aa-tRNA-synth_II/BPL/LPL"/>
</dbReference>
<dbReference type="InterPro" id="IPR033656">
    <property type="entry name" value="HisRS_anticodon"/>
</dbReference>
<dbReference type="RefSeq" id="WP_012954244.1">
    <property type="nucleotide sequence ID" value="NC_013771.1"/>
</dbReference>
<evidence type="ECO:0000256" key="6">
    <source>
        <dbReference type="ARBA" id="ARBA00022741"/>
    </source>
</evidence>
<evidence type="ECO:0000256" key="4">
    <source>
        <dbReference type="ARBA" id="ARBA00022490"/>
    </source>
</evidence>
<dbReference type="Proteomes" id="UP000001405">
    <property type="component" value="Chromosome"/>
</dbReference>
<dbReference type="Pfam" id="PF03129">
    <property type="entry name" value="HGTP_anticodon"/>
    <property type="match status" value="1"/>
</dbReference>
<feature type="binding site" evidence="12">
    <location>
        <position position="131"/>
    </location>
    <ligand>
        <name>L-histidine</name>
        <dbReference type="ChEBI" id="CHEBI:57595"/>
    </ligand>
</feature>
<feature type="binding site" evidence="12">
    <location>
        <position position="258"/>
    </location>
    <ligand>
        <name>L-histidine</name>
        <dbReference type="ChEBI" id="CHEBI:57595"/>
    </ligand>
</feature>
<dbReference type="OrthoDB" id="9800814at2"/>
<dbReference type="PROSITE" id="PS50862">
    <property type="entry name" value="AA_TRNA_LIGASE_II"/>
    <property type="match status" value="1"/>
</dbReference>
<keyword evidence="15" id="KW-1185">Reference proteome</keyword>
<evidence type="ECO:0000256" key="9">
    <source>
        <dbReference type="ARBA" id="ARBA00023146"/>
    </source>
</evidence>
<dbReference type="GO" id="GO:0005737">
    <property type="term" value="C:cytoplasm"/>
    <property type="evidence" value="ECO:0007669"/>
    <property type="project" value="UniProtKB-SubCell"/>
</dbReference>
<sequence>MVTISTLPGTRDILPEEIGYWQYVEATAAKILGRAMYREIRSPIFENTSLFERGIGEATDVVSKEMYTFPDRSDRLVTLRPEGTAGVARAYLQNNLHSLGGVQRLWYSGPMFRYERPQAGRQRQFHQIGLELIGARDPRADVEVIALATDVLKFLGLKQLKLNINSIGDKNDRNLYREALINYFLSHKEDLDIDSQNRLLKNPLRILDSKNEKTKEINKNAPNILHFLGKESQKHFDEVQQLLTDLNINYQINPCLVRGLDYYTHTAFEIQSDNLGTQSTVCGGGRYDHLIEELGGTSTPAVGWAIGVERLIMLLKQIECSPQHNPDVYIVSKGKKAEAIGLYLAQKLRSEELIVELDMSGSNFGKQFKRADRSKASVCIVLGEEEAENNTLQVKWLHTKEQNSMTQVDLLNHITEFKKQINKYREVSSKLI</sequence>
<feature type="binding site" evidence="12">
    <location>
        <begin position="82"/>
        <end position="84"/>
    </location>
    <ligand>
        <name>L-histidine</name>
        <dbReference type="ChEBI" id="CHEBI:57595"/>
    </ligand>
</feature>
<evidence type="ECO:0000256" key="11">
    <source>
        <dbReference type="HAMAP-Rule" id="MF_00127"/>
    </source>
</evidence>
<dbReference type="EC" id="6.1.1.21" evidence="11"/>
<dbReference type="GO" id="GO:0005524">
    <property type="term" value="F:ATP binding"/>
    <property type="evidence" value="ECO:0007669"/>
    <property type="project" value="UniProtKB-UniRule"/>
</dbReference>
<evidence type="ECO:0000256" key="8">
    <source>
        <dbReference type="ARBA" id="ARBA00022917"/>
    </source>
</evidence>
<keyword evidence="6 11" id="KW-0547">Nucleotide-binding</keyword>
<dbReference type="Gene3D" id="3.30.930.10">
    <property type="entry name" value="Bira Bifunctional Protein, Domain 2"/>
    <property type="match status" value="1"/>
</dbReference>
<feature type="binding site" evidence="12">
    <location>
        <position position="127"/>
    </location>
    <ligand>
        <name>L-histidine</name>
        <dbReference type="ChEBI" id="CHEBI:57595"/>
    </ligand>
</feature>
<keyword evidence="8 11" id="KW-0648">Protein biosynthesis</keyword>
<evidence type="ECO:0000256" key="10">
    <source>
        <dbReference type="ARBA" id="ARBA00047639"/>
    </source>
</evidence>
<evidence type="ECO:0000313" key="14">
    <source>
        <dbReference type="EMBL" id="ADB95557.1"/>
    </source>
</evidence>
<dbReference type="Gene3D" id="3.40.50.800">
    <property type="entry name" value="Anticodon-binding domain"/>
    <property type="match status" value="1"/>
</dbReference>
<dbReference type="InterPro" id="IPR015807">
    <property type="entry name" value="His-tRNA-ligase"/>
</dbReference>
<evidence type="ECO:0000256" key="3">
    <source>
        <dbReference type="ARBA" id="ARBA00011738"/>
    </source>
</evidence>
<evidence type="ECO:0000259" key="13">
    <source>
        <dbReference type="PROSITE" id="PS50862"/>
    </source>
</evidence>
<evidence type="ECO:0000256" key="7">
    <source>
        <dbReference type="ARBA" id="ARBA00022840"/>
    </source>
</evidence>
<gene>
    <name evidence="11" type="primary">hisS</name>
    <name evidence="14" type="ordered locus">UCYN_08730</name>
</gene>
<dbReference type="PANTHER" id="PTHR43707">
    <property type="entry name" value="HISTIDYL-TRNA SYNTHETASE"/>
    <property type="match status" value="1"/>
</dbReference>
<dbReference type="InterPro" id="IPR036621">
    <property type="entry name" value="Anticodon-bd_dom_sf"/>
</dbReference>
<dbReference type="GO" id="GO:0004821">
    <property type="term" value="F:histidine-tRNA ligase activity"/>
    <property type="evidence" value="ECO:0007669"/>
    <property type="project" value="UniProtKB-UniRule"/>
</dbReference>
<dbReference type="CDD" id="cd00773">
    <property type="entry name" value="HisRS-like_core"/>
    <property type="match status" value="1"/>
</dbReference>
<keyword evidence="9 11" id="KW-0030">Aminoacyl-tRNA synthetase</keyword>
<evidence type="ECO:0000256" key="5">
    <source>
        <dbReference type="ARBA" id="ARBA00022598"/>
    </source>
</evidence>
<dbReference type="STRING" id="1453429.UCYN_08730"/>
<feature type="binding site" evidence="12">
    <location>
        <begin position="262"/>
        <end position="263"/>
    </location>
    <ligand>
        <name>L-histidine</name>
        <dbReference type="ChEBI" id="CHEBI:57595"/>
    </ligand>
</feature>
<dbReference type="InterPro" id="IPR006195">
    <property type="entry name" value="aa-tRNA-synth_II"/>
</dbReference>
<dbReference type="InterPro" id="IPR004516">
    <property type="entry name" value="HisRS/HisZ"/>
</dbReference>
<dbReference type="CDD" id="cd00859">
    <property type="entry name" value="HisRS_anticodon"/>
    <property type="match status" value="1"/>
</dbReference>
<dbReference type="Pfam" id="PF13393">
    <property type="entry name" value="tRNA-synt_His"/>
    <property type="match status" value="1"/>
</dbReference>
<comment type="similarity">
    <text evidence="2 11">Belongs to the class-II aminoacyl-tRNA synthetase family.</text>
</comment>
<dbReference type="GO" id="GO:0006427">
    <property type="term" value="P:histidyl-tRNA aminoacylation"/>
    <property type="evidence" value="ECO:0007669"/>
    <property type="project" value="UniProtKB-UniRule"/>
</dbReference>
<dbReference type="AlphaFoldDB" id="D3EQ07"/>
<dbReference type="NCBIfam" id="TIGR00442">
    <property type="entry name" value="hisS"/>
    <property type="match status" value="1"/>
</dbReference>
<dbReference type="EMBL" id="CP001842">
    <property type="protein sequence ID" value="ADB95557.1"/>
    <property type="molecule type" value="Genomic_DNA"/>
</dbReference>
<comment type="catalytic activity">
    <reaction evidence="10 11">
        <text>tRNA(His) + L-histidine + ATP = L-histidyl-tRNA(His) + AMP + diphosphate + H(+)</text>
        <dbReference type="Rhea" id="RHEA:17313"/>
        <dbReference type="Rhea" id="RHEA-COMP:9665"/>
        <dbReference type="Rhea" id="RHEA-COMP:9689"/>
        <dbReference type="ChEBI" id="CHEBI:15378"/>
        <dbReference type="ChEBI" id="CHEBI:30616"/>
        <dbReference type="ChEBI" id="CHEBI:33019"/>
        <dbReference type="ChEBI" id="CHEBI:57595"/>
        <dbReference type="ChEBI" id="CHEBI:78442"/>
        <dbReference type="ChEBI" id="CHEBI:78527"/>
        <dbReference type="ChEBI" id="CHEBI:456215"/>
        <dbReference type="EC" id="6.1.1.21"/>
    </reaction>
</comment>
<dbReference type="InterPro" id="IPR041715">
    <property type="entry name" value="HisRS-like_core"/>
</dbReference>
<protein>
    <recommendedName>
        <fullName evidence="11">Histidine--tRNA ligase</fullName>
        <ecNumber evidence="11">6.1.1.21</ecNumber>
    </recommendedName>
    <alternativeName>
        <fullName evidence="11">Histidyl-tRNA synthetase</fullName>
        <shortName evidence="11">HisRS</shortName>
    </alternativeName>
</protein>
<dbReference type="PANTHER" id="PTHR43707:SF1">
    <property type="entry name" value="HISTIDINE--TRNA LIGASE, MITOCHONDRIAL-RELATED"/>
    <property type="match status" value="1"/>
</dbReference>
<feature type="domain" description="Aminoacyl-transfer RNA synthetases class-II family profile" evidence="13">
    <location>
        <begin position="1"/>
        <end position="326"/>
    </location>
</feature>
<proteinExistence type="inferred from homology"/>
<feature type="binding site" evidence="12">
    <location>
        <position position="113"/>
    </location>
    <ligand>
        <name>L-histidine</name>
        <dbReference type="ChEBI" id="CHEBI:57595"/>
    </ligand>
</feature>
<evidence type="ECO:0000256" key="12">
    <source>
        <dbReference type="PIRSR" id="PIRSR001549-1"/>
    </source>
</evidence>
<keyword evidence="5 11" id="KW-0436">Ligase</keyword>
<evidence type="ECO:0000256" key="2">
    <source>
        <dbReference type="ARBA" id="ARBA00008226"/>
    </source>
</evidence>
<dbReference type="SUPFAM" id="SSF52954">
    <property type="entry name" value="Class II aaRS ABD-related"/>
    <property type="match status" value="1"/>
</dbReference>